<protein>
    <submittedName>
        <fullName evidence="2">ABC transporter, substrate binding protein</fullName>
    </submittedName>
</protein>
<sequence>MGLIQQASVLRAKPELTGLPFFFCPINDNGGLKMKRMYTLIAALAVFLIFAFFTTNKNEQARSAKAKIPTVGILQLITHPALDQIHQGFIAGLKEYGYTPGKNIKIDFQNAQGDQSNLKTMSTKFANENVDLMAGIATPAAQALANAANKKTPVILAGITDPVGGGLVDSDKHPGGNITGTSGESPLKEQLDLLKQILPNAKTVGIIYTSSDHGGQYNAKKFAKICKQQGINYKLYTISSTNDMQQVAEEATSQVDAIYAPQDNGIASAMKTLVNVANKAKIPVIPSADTMVKDGGLASYAISQYDLGKVAGEMAAQVLRGRNTANFPVAYITKGKYIINQKEAQLLGIKLPQNIVEQAEKEGEVFK</sequence>
<evidence type="ECO:0000256" key="1">
    <source>
        <dbReference type="SAM" id="Phobius"/>
    </source>
</evidence>
<keyword evidence="3" id="KW-1185">Reference proteome</keyword>
<proteinExistence type="predicted"/>
<feature type="transmembrane region" description="Helical" evidence="1">
    <location>
        <begin position="37"/>
        <end position="55"/>
    </location>
</feature>
<dbReference type="STRING" id="1423731.FC81_GL001941"/>
<comment type="caution">
    <text evidence="2">The sequence shown here is derived from an EMBL/GenBank/DDBJ whole genome shotgun (WGS) entry which is preliminary data.</text>
</comment>
<accession>A0A0R1MAV3</accession>
<dbReference type="AlphaFoldDB" id="A0A0R1MAV3"/>
<dbReference type="Proteomes" id="UP000051621">
    <property type="component" value="Unassembled WGS sequence"/>
</dbReference>
<dbReference type="InterPro" id="IPR028082">
    <property type="entry name" value="Peripla_BP_I"/>
</dbReference>
<dbReference type="EMBL" id="AZEF01000041">
    <property type="protein sequence ID" value="KRL00584.1"/>
    <property type="molecule type" value="Genomic_DNA"/>
</dbReference>
<dbReference type="PANTHER" id="PTHR35271:SF1">
    <property type="entry name" value="ABC TRANSPORTER, SUBSTRATE-BINDING LIPOPROTEIN"/>
    <property type="match status" value="1"/>
</dbReference>
<gene>
    <name evidence="2" type="ORF">FC81_GL001941</name>
</gene>
<evidence type="ECO:0000313" key="2">
    <source>
        <dbReference type="EMBL" id="KRL00584.1"/>
    </source>
</evidence>
<reference evidence="2 3" key="1">
    <citation type="journal article" date="2015" name="Genome Announc.">
        <title>Expanding the biotechnology potential of lactobacilli through comparative genomics of 213 strains and associated genera.</title>
        <authorList>
            <person name="Sun Z."/>
            <person name="Harris H.M."/>
            <person name="McCann A."/>
            <person name="Guo C."/>
            <person name="Argimon S."/>
            <person name="Zhang W."/>
            <person name="Yang X."/>
            <person name="Jeffery I.B."/>
            <person name="Cooney J.C."/>
            <person name="Kagawa T.F."/>
            <person name="Liu W."/>
            <person name="Song Y."/>
            <person name="Salvetti E."/>
            <person name="Wrobel A."/>
            <person name="Rasinkangas P."/>
            <person name="Parkhill J."/>
            <person name="Rea M.C."/>
            <person name="O'Sullivan O."/>
            <person name="Ritari J."/>
            <person name="Douillard F.P."/>
            <person name="Paul Ross R."/>
            <person name="Yang R."/>
            <person name="Briner A.E."/>
            <person name="Felis G.E."/>
            <person name="de Vos W.M."/>
            <person name="Barrangou R."/>
            <person name="Klaenhammer T.R."/>
            <person name="Caufield P.W."/>
            <person name="Cui Y."/>
            <person name="Zhang H."/>
            <person name="O'Toole P.W."/>
        </authorList>
    </citation>
    <scope>NUCLEOTIDE SEQUENCE [LARGE SCALE GENOMIC DNA]</scope>
    <source>
        <strain evidence="2 3">DSM 19910</strain>
    </source>
</reference>
<organism evidence="2 3">
    <name type="scientific">Liquorilactobacillus capillatus DSM 19910</name>
    <dbReference type="NCBI Taxonomy" id="1423731"/>
    <lineage>
        <taxon>Bacteria</taxon>
        <taxon>Bacillati</taxon>
        <taxon>Bacillota</taxon>
        <taxon>Bacilli</taxon>
        <taxon>Lactobacillales</taxon>
        <taxon>Lactobacillaceae</taxon>
        <taxon>Liquorilactobacillus</taxon>
    </lineage>
</organism>
<dbReference type="Pfam" id="PF04392">
    <property type="entry name" value="ABC_sub_bind"/>
    <property type="match status" value="1"/>
</dbReference>
<dbReference type="NCBIfam" id="NF041285">
    <property type="entry name" value="ABC_SBP_TrpX"/>
    <property type="match status" value="1"/>
</dbReference>
<dbReference type="SUPFAM" id="SSF53822">
    <property type="entry name" value="Periplasmic binding protein-like I"/>
    <property type="match status" value="1"/>
</dbReference>
<dbReference type="InterPro" id="IPR047776">
    <property type="entry name" value="ABC_SBP_TrpX-like"/>
</dbReference>
<name>A0A0R1MAV3_9LACO</name>
<dbReference type="CDD" id="cd06325">
    <property type="entry name" value="PBP1_ABC_unchar_transporter"/>
    <property type="match status" value="1"/>
</dbReference>
<keyword evidence="1" id="KW-0812">Transmembrane</keyword>
<dbReference type="PANTHER" id="PTHR35271">
    <property type="entry name" value="ABC TRANSPORTER, SUBSTRATE-BINDING LIPOPROTEIN-RELATED"/>
    <property type="match status" value="1"/>
</dbReference>
<keyword evidence="1" id="KW-1133">Transmembrane helix</keyword>
<dbReference type="InterPro" id="IPR007487">
    <property type="entry name" value="ABC_transpt-TYRBP-like"/>
</dbReference>
<dbReference type="PATRIC" id="fig|1423731.3.peg.1996"/>
<dbReference type="Gene3D" id="3.40.50.2300">
    <property type="match status" value="2"/>
</dbReference>
<keyword evidence="1" id="KW-0472">Membrane</keyword>
<evidence type="ECO:0000313" key="3">
    <source>
        <dbReference type="Proteomes" id="UP000051621"/>
    </source>
</evidence>